<accession>A0A067QBZ7</accession>
<feature type="domain" description="DNA polymerase alpha/delta/epsilon subunit B" evidence="7">
    <location>
        <begin position="291"/>
        <end position="498"/>
    </location>
</feature>
<dbReference type="STRING" id="933084.A0A067QBZ7"/>
<dbReference type="PANTHER" id="PTHR12708">
    <property type="entry name" value="DNA POLYMERASE EPSILON SUBUNIT B"/>
    <property type="match status" value="1"/>
</dbReference>
<dbReference type="Pfam" id="PF04042">
    <property type="entry name" value="DNA_pol_E_B"/>
    <property type="match status" value="1"/>
</dbReference>
<evidence type="ECO:0000313" key="9">
    <source>
        <dbReference type="Proteomes" id="UP000027265"/>
    </source>
</evidence>
<comment type="similarity">
    <text evidence="2 6">Belongs to the DNA polymerase epsilon subunit B family.</text>
</comment>
<dbReference type="HOGENOM" id="CLU_010628_2_1_1"/>
<evidence type="ECO:0000256" key="2">
    <source>
        <dbReference type="ARBA" id="ARBA00009560"/>
    </source>
</evidence>
<gene>
    <name evidence="8" type="ORF">JAAARDRAFT_145515</name>
</gene>
<dbReference type="PIRSF" id="PIRSF000799">
    <property type="entry name" value="DNA_pol_eps_2"/>
    <property type="match status" value="1"/>
</dbReference>
<keyword evidence="4 6" id="KW-0238">DNA-binding</keyword>
<reference evidence="9" key="1">
    <citation type="journal article" date="2014" name="Proc. Natl. Acad. Sci. U.S.A.">
        <title>Extensive sampling of basidiomycete genomes demonstrates inadequacy of the white-rot/brown-rot paradigm for wood decay fungi.</title>
        <authorList>
            <person name="Riley R."/>
            <person name="Salamov A.A."/>
            <person name="Brown D.W."/>
            <person name="Nagy L.G."/>
            <person name="Floudas D."/>
            <person name="Held B.W."/>
            <person name="Levasseur A."/>
            <person name="Lombard V."/>
            <person name="Morin E."/>
            <person name="Otillar R."/>
            <person name="Lindquist E.A."/>
            <person name="Sun H."/>
            <person name="LaButti K.M."/>
            <person name="Schmutz J."/>
            <person name="Jabbour D."/>
            <person name="Luo H."/>
            <person name="Baker S.E."/>
            <person name="Pisabarro A.G."/>
            <person name="Walton J.D."/>
            <person name="Blanchette R.A."/>
            <person name="Henrissat B."/>
            <person name="Martin F."/>
            <person name="Cullen D."/>
            <person name="Hibbett D.S."/>
            <person name="Grigoriev I.V."/>
        </authorList>
    </citation>
    <scope>NUCLEOTIDE SEQUENCE [LARGE SCALE GENOMIC DNA]</scope>
    <source>
        <strain evidence="9">MUCL 33604</strain>
    </source>
</reference>
<dbReference type="InParanoid" id="A0A067QBZ7"/>
<evidence type="ECO:0000256" key="4">
    <source>
        <dbReference type="ARBA" id="ARBA00023125"/>
    </source>
</evidence>
<evidence type="ECO:0000256" key="1">
    <source>
        <dbReference type="ARBA" id="ARBA00004123"/>
    </source>
</evidence>
<sequence>MADPRQRIIIKVFRKYSHSLGPDALEFLEDILEQHDIADEDLESSIDLIAKEYNKQDDAVMKVSLNVLQRVYEALQGSTGGGGETDEETLDPESHLFFINAFEMPLWHYSPERTTFERSQHTPTISGTADSRVMAVRNRLQIIKQTVLRNEHFSPSTLPSRDREHLLALKSTKQLLGRPGNRFLLFGMLTHNKEGKLCLEDQDGFVELDFSSLDQPSEGLFTEGCFALVEGDYTEDGIFEVIAIGHPPCESRETARSIYGHIDFLGQGATTLVEDAQFATRIQAELPELCFFFISDLWLDHPDTFNGLRKMFDNCVENSFIPKVIVFCGNFTSKGIAHGHGRDIQRYQDNFDSLADLLASYPQLTRSTHFLFIPGPLDLTSNSLLPRRPLLSSFTAKLRAKVPRVHFGSNPCRIKFAGQEVVVFREDCMTRMLRNLVGVKPDIGRDDLQRYLVQTILDQSHLAPLTNNVQPVLSEYDHALRLYPLPTAVVLADKYESYQITYEGCHVFNPGSFVGGESFKFSTYTPATRLSEECVLTIDEED</sequence>
<name>A0A067QBZ7_9AGAM</name>
<evidence type="ECO:0000313" key="8">
    <source>
        <dbReference type="EMBL" id="KDQ64598.1"/>
    </source>
</evidence>
<comment type="subcellular location">
    <subcellularLocation>
        <location evidence="1 6">Nucleus</location>
    </subcellularLocation>
</comment>
<dbReference type="GO" id="GO:0008622">
    <property type="term" value="C:epsilon DNA polymerase complex"/>
    <property type="evidence" value="ECO:0007669"/>
    <property type="project" value="UniProtKB-UniRule"/>
</dbReference>
<proteinExistence type="inferred from homology"/>
<dbReference type="FunCoup" id="A0A067QBZ7">
    <property type="interactions" value="376"/>
</dbReference>
<dbReference type="InterPro" id="IPR007185">
    <property type="entry name" value="DNA_pol_a/d/e_bsu"/>
</dbReference>
<keyword evidence="3 6" id="KW-0235">DNA replication</keyword>
<evidence type="ECO:0000256" key="6">
    <source>
        <dbReference type="PIRNR" id="PIRNR000799"/>
    </source>
</evidence>
<dbReference type="GO" id="GO:0042276">
    <property type="term" value="P:error-prone translesion synthesis"/>
    <property type="evidence" value="ECO:0007669"/>
    <property type="project" value="TreeGrafter"/>
</dbReference>
<dbReference type="Proteomes" id="UP000027265">
    <property type="component" value="Unassembled WGS sequence"/>
</dbReference>
<keyword evidence="5 6" id="KW-0539">Nucleus</keyword>
<evidence type="ECO:0000256" key="5">
    <source>
        <dbReference type="ARBA" id="ARBA00023242"/>
    </source>
</evidence>
<protein>
    <recommendedName>
        <fullName evidence="6">DNA polymerase epsilon subunit</fullName>
    </recommendedName>
    <alternativeName>
        <fullName evidence="6">DNA polymerase II subunit 2</fullName>
    </alternativeName>
</protein>
<dbReference type="AlphaFoldDB" id="A0A067QBZ7"/>
<organism evidence="8 9">
    <name type="scientific">Jaapia argillacea MUCL 33604</name>
    <dbReference type="NCBI Taxonomy" id="933084"/>
    <lineage>
        <taxon>Eukaryota</taxon>
        <taxon>Fungi</taxon>
        <taxon>Dikarya</taxon>
        <taxon>Basidiomycota</taxon>
        <taxon>Agaricomycotina</taxon>
        <taxon>Agaricomycetes</taxon>
        <taxon>Agaricomycetidae</taxon>
        <taxon>Jaapiales</taxon>
        <taxon>Jaapiaceae</taxon>
        <taxon>Jaapia</taxon>
    </lineage>
</organism>
<comment type="function">
    <text evidence="6">Participates in DNA repair and in chromosomal DNA replication.</text>
</comment>
<dbReference type="EMBL" id="KL197709">
    <property type="protein sequence ID" value="KDQ64598.1"/>
    <property type="molecule type" value="Genomic_DNA"/>
</dbReference>
<dbReference type="PANTHER" id="PTHR12708:SF0">
    <property type="entry name" value="DNA POLYMERASE EPSILON SUBUNIT 2"/>
    <property type="match status" value="1"/>
</dbReference>
<dbReference type="Gene3D" id="3.60.21.50">
    <property type="match status" value="1"/>
</dbReference>
<evidence type="ECO:0000256" key="3">
    <source>
        <dbReference type="ARBA" id="ARBA00022705"/>
    </source>
</evidence>
<dbReference type="InterPro" id="IPR016266">
    <property type="entry name" value="POLE2"/>
</dbReference>
<dbReference type="GO" id="GO:0006261">
    <property type="term" value="P:DNA-templated DNA replication"/>
    <property type="evidence" value="ECO:0007669"/>
    <property type="project" value="InterPro"/>
</dbReference>
<keyword evidence="9" id="KW-1185">Reference proteome</keyword>
<dbReference type="OrthoDB" id="10254730at2759"/>
<dbReference type="GO" id="GO:0003677">
    <property type="term" value="F:DNA binding"/>
    <property type="evidence" value="ECO:0007669"/>
    <property type="project" value="UniProtKB-UniRule"/>
</dbReference>
<evidence type="ECO:0000259" key="7">
    <source>
        <dbReference type="Pfam" id="PF04042"/>
    </source>
</evidence>